<feature type="binding site" evidence="18">
    <location>
        <begin position="128"/>
        <end position="134"/>
    </location>
    <ligand>
        <name>(6S)-NADPHX</name>
        <dbReference type="ChEBI" id="CHEBI:64076"/>
    </ligand>
</feature>
<comment type="catalytic activity">
    <reaction evidence="1 18 19">
        <text>(6R)-NADHX = (6S)-NADHX</text>
        <dbReference type="Rhea" id="RHEA:32215"/>
        <dbReference type="ChEBI" id="CHEBI:64074"/>
        <dbReference type="ChEBI" id="CHEBI:64075"/>
        <dbReference type="EC" id="5.1.99.6"/>
    </reaction>
</comment>
<evidence type="ECO:0000256" key="3">
    <source>
        <dbReference type="ARBA" id="ARBA00006001"/>
    </source>
</evidence>
<comment type="catalytic activity">
    <reaction evidence="15 17 19">
        <text>(6S)-NADHX + ADP = AMP + phosphate + NADH + H(+)</text>
        <dbReference type="Rhea" id="RHEA:32223"/>
        <dbReference type="ChEBI" id="CHEBI:15378"/>
        <dbReference type="ChEBI" id="CHEBI:43474"/>
        <dbReference type="ChEBI" id="CHEBI:57945"/>
        <dbReference type="ChEBI" id="CHEBI:64074"/>
        <dbReference type="ChEBI" id="CHEBI:456215"/>
        <dbReference type="ChEBI" id="CHEBI:456216"/>
        <dbReference type="EC" id="4.2.1.136"/>
    </reaction>
</comment>
<dbReference type="SUPFAM" id="SSF64153">
    <property type="entry name" value="YjeF N-terminal domain-like"/>
    <property type="match status" value="1"/>
</dbReference>
<evidence type="ECO:0000256" key="9">
    <source>
        <dbReference type="ARBA" id="ARBA00022958"/>
    </source>
</evidence>
<dbReference type="Proteomes" id="UP000055590">
    <property type="component" value="Chromosome"/>
</dbReference>
<evidence type="ECO:0000259" key="20">
    <source>
        <dbReference type="PROSITE" id="PS51383"/>
    </source>
</evidence>
<keyword evidence="9 18" id="KW-0630">Potassium</keyword>
<comment type="similarity">
    <text evidence="17">Belongs to the NnrD/CARKD family.</text>
</comment>
<dbReference type="Gene3D" id="3.40.1190.20">
    <property type="match status" value="1"/>
</dbReference>
<keyword evidence="11 18" id="KW-0413">Isomerase</keyword>
<dbReference type="EMBL" id="CP012332">
    <property type="protein sequence ID" value="AKU91626.1"/>
    <property type="molecule type" value="Genomic_DNA"/>
</dbReference>
<keyword evidence="13" id="KW-0511">Multifunctional enzyme</keyword>
<comment type="similarity">
    <text evidence="18">Belongs to the NnrE/AIBP family.</text>
</comment>
<dbReference type="AlphaFoldDB" id="A0A0K1PDX5"/>
<evidence type="ECO:0000256" key="16">
    <source>
        <dbReference type="ARBA" id="ARBA00049209"/>
    </source>
</evidence>
<dbReference type="PATRIC" id="fig|1391653.3.peg.2104"/>
<dbReference type="InterPro" id="IPR036652">
    <property type="entry name" value="YjeF_N_dom_sf"/>
</dbReference>
<dbReference type="GO" id="GO:0052855">
    <property type="term" value="F:ADP-dependent NAD(P)H-hydrate dehydratase activity"/>
    <property type="evidence" value="ECO:0007669"/>
    <property type="project" value="UniProtKB-UniRule"/>
</dbReference>
<comment type="similarity">
    <text evidence="4 19">In the C-terminal section; belongs to the NnrD/CARKD family.</text>
</comment>
<dbReference type="GO" id="GO:0052856">
    <property type="term" value="F:NAD(P)HX epimerase activity"/>
    <property type="evidence" value="ECO:0007669"/>
    <property type="project" value="UniProtKB-UniRule"/>
</dbReference>
<keyword evidence="5 18" id="KW-0479">Metal-binding</keyword>
<keyword evidence="7 17" id="KW-0067">ATP-binding</keyword>
<dbReference type="Gene3D" id="3.40.50.10260">
    <property type="entry name" value="YjeF N-terminal domain"/>
    <property type="match status" value="1"/>
</dbReference>
<evidence type="ECO:0000256" key="10">
    <source>
        <dbReference type="ARBA" id="ARBA00023027"/>
    </source>
</evidence>
<dbReference type="PANTHER" id="PTHR12592:SF0">
    <property type="entry name" value="ATP-DEPENDENT (S)-NAD(P)H-HYDRATE DEHYDRATASE"/>
    <property type="match status" value="1"/>
</dbReference>
<comment type="function">
    <text evidence="17">Catalyzes the dehydration of the S-form of NAD(P)HX at the expense of ADP, which is converted to AMP. Together with NAD(P)HX epimerase, which catalyzes the epimerization of the S- and R-forms, the enzyme allows the repair of both epimers of NAD(P)HX, a damaged form of NAD(P)H that is a result of enzymatic or heat-dependent hydration.</text>
</comment>
<sequence length="510" mass="51404">MRILTAAETQAVDRAAIDEFGVPGLLLMEHAARAVTDVVLSRLRPGGRVFVVTGPGNNGGDGYAAARLLLAEGREASVLAVFPKDRLKGDAAANAALWDRFGGRTHSFSPELLADAVEGDVVVDSLLGTGLSRPPEGLFARAIEAMNAASGRGARVVAVDLPSGLSADTGRAPGDVVRANATVTFGALKPGLVLHPGAELAGEVKVASIGWPPDALRRVSPGTRLLSEGEIRGLLPRRTAESHKGTYGHCLVVAGSEGKTGAAALAGQGALRGGAGLVSVAARPGAIPQILGHAMELMGVALDGEGPLSLRDAPALVAAARGKSALLMGPGIWRGEETGALVGRILAEAECPVVLDADALNALEGQTSLLEGAATDVVLTPHPGELARLVGTTAAEIQADRIGIARRFAQEHRCTVVLKGSGTVIAEADGEVAISPTGNAGMATAGSGDVLGGFVAALLGQGLSGPAAARAGVFVHGLAGDRRVKATGMSGLVASELLSGIVEVWSSWSL</sequence>
<dbReference type="SUPFAM" id="SSF53613">
    <property type="entry name" value="Ribokinase-like"/>
    <property type="match status" value="1"/>
</dbReference>
<feature type="domain" description="YjeF C-terminal" evidence="20">
    <location>
        <begin position="227"/>
        <end position="508"/>
    </location>
</feature>
<evidence type="ECO:0000256" key="6">
    <source>
        <dbReference type="ARBA" id="ARBA00022741"/>
    </source>
</evidence>
<feature type="domain" description="YjeF N-terminal" evidence="21">
    <location>
        <begin position="9"/>
        <end position="217"/>
    </location>
</feature>
<dbReference type="InterPro" id="IPR029056">
    <property type="entry name" value="Ribokinase-like"/>
</dbReference>
<dbReference type="GO" id="GO:0110051">
    <property type="term" value="P:metabolite repair"/>
    <property type="evidence" value="ECO:0007669"/>
    <property type="project" value="TreeGrafter"/>
</dbReference>
<keyword evidence="23" id="KW-1185">Reference proteome</keyword>
<dbReference type="CDD" id="cd01171">
    <property type="entry name" value="YXKO-related"/>
    <property type="match status" value="1"/>
</dbReference>
<evidence type="ECO:0000259" key="21">
    <source>
        <dbReference type="PROSITE" id="PS51385"/>
    </source>
</evidence>
<evidence type="ECO:0000256" key="4">
    <source>
        <dbReference type="ARBA" id="ARBA00009524"/>
    </source>
</evidence>
<dbReference type="Pfam" id="PF01256">
    <property type="entry name" value="Carb_kinase"/>
    <property type="match status" value="1"/>
</dbReference>
<feature type="binding site" evidence="17">
    <location>
        <position position="331"/>
    </location>
    <ligand>
        <name>(6S)-NADPHX</name>
        <dbReference type="ChEBI" id="CHEBI:64076"/>
    </ligand>
</feature>
<comment type="catalytic activity">
    <reaction evidence="16 17 19">
        <text>(6S)-NADPHX + ADP = AMP + phosphate + NADPH + H(+)</text>
        <dbReference type="Rhea" id="RHEA:32235"/>
        <dbReference type="ChEBI" id="CHEBI:15378"/>
        <dbReference type="ChEBI" id="CHEBI:43474"/>
        <dbReference type="ChEBI" id="CHEBI:57783"/>
        <dbReference type="ChEBI" id="CHEBI:64076"/>
        <dbReference type="ChEBI" id="CHEBI:456215"/>
        <dbReference type="ChEBI" id="CHEBI:456216"/>
        <dbReference type="EC" id="4.2.1.136"/>
    </reaction>
</comment>
<feature type="binding site" evidence="18">
    <location>
        <position position="124"/>
    </location>
    <ligand>
        <name>K(+)</name>
        <dbReference type="ChEBI" id="CHEBI:29103"/>
    </ligand>
</feature>
<dbReference type="GO" id="GO:0005524">
    <property type="term" value="F:ATP binding"/>
    <property type="evidence" value="ECO:0007669"/>
    <property type="project" value="UniProtKB-UniRule"/>
</dbReference>
<dbReference type="OrthoDB" id="9806925at2"/>
<accession>A0A0K1PDX5</accession>
<dbReference type="STRING" id="1391653.AKJ08_2013"/>
<keyword evidence="8 17" id="KW-0521">NADP</keyword>
<evidence type="ECO:0000256" key="1">
    <source>
        <dbReference type="ARBA" id="ARBA00000013"/>
    </source>
</evidence>
<dbReference type="NCBIfam" id="TIGR00196">
    <property type="entry name" value="yjeF_cterm"/>
    <property type="match status" value="1"/>
</dbReference>
<evidence type="ECO:0000256" key="14">
    <source>
        <dbReference type="ARBA" id="ARBA00025153"/>
    </source>
</evidence>
<comment type="function">
    <text evidence="18">Catalyzes the epimerization of the S- and R-forms of NAD(P)HX, a damaged form of NAD(P)H that is a result of enzymatic or heat-dependent hydration. This is a prerequisite for the S-specific NAD(P)H-hydrate dehydratase to allow the repair of both epimers of NAD(P)HX.</text>
</comment>
<feature type="binding site" evidence="17">
    <location>
        <position position="449"/>
    </location>
    <ligand>
        <name>(6S)-NADPHX</name>
        <dbReference type="ChEBI" id="CHEBI:64076"/>
    </ligand>
</feature>
<comment type="caution">
    <text evidence="18">Lacks conserved residue(s) required for the propagation of feature annotation.</text>
</comment>
<evidence type="ECO:0000256" key="19">
    <source>
        <dbReference type="PIRNR" id="PIRNR017184"/>
    </source>
</evidence>
<dbReference type="InterPro" id="IPR030677">
    <property type="entry name" value="Nnr"/>
</dbReference>
<feature type="binding site" evidence="18">
    <location>
        <position position="163"/>
    </location>
    <ligand>
        <name>K(+)</name>
        <dbReference type="ChEBI" id="CHEBI:29103"/>
    </ligand>
</feature>
<name>A0A0K1PDX5_9BACT</name>
<comment type="function">
    <text evidence="14 19">Bifunctional enzyme that catalyzes the epimerization of the S- and R-forms of NAD(P)HX and the dehydration of the S-form of NAD(P)HX at the expense of ADP, which is converted to AMP. This allows the repair of both epimers of NAD(P)HX, a damaged form of NAD(P)H that is a result of enzymatic or heat-dependent hydration.</text>
</comment>
<protein>
    <recommendedName>
        <fullName evidence="19">Bifunctional NAD(P)H-hydrate repair enzyme</fullName>
    </recommendedName>
    <alternativeName>
        <fullName evidence="19">Nicotinamide nucleotide repair protein</fullName>
    </alternativeName>
    <domain>
        <recommendedName>
            <fullName evidence="19">ADP-dependent (S)-NAD(P)H-hydrate dehydratase</fullName>
            <ecNumber evidence="19">4.2.1.136</ecNumber>
        </recommendedName>
        <alternativeName>
            <fullName evidence="19">ADP-dependent NAD(P)HX dehydratase</fullName>
        </alternativeName>
    </domain>
    <domain>
        <recommendedName>
            <fullName evidence="19">NAD(P)H-hydrate epimerase</fullName>
            <ecNumber evidence="19">5.1.99.6</ecNumber>
        </recommendedName>
    </domain>
</protein>
<dbReference type="HAMAP" id="MF_01965">
    <property type="entry name" value="NADHX_dehydratase"/>
    <property type="match status" value="1"/>
</dbReference>
<comment type="similarity">
    <text evidence="3 19">In the N-terminal section; belongs to the NnrE/AIBP family.</text>
</comment>
<dbReference type="Pfam" id="PF03853">
    <property type="entry name" value="YjeF_N"/>
    <property type="match status" value="1"/>
</dbReference>
<gene>
    <name evidence="17" type="primary">nnrD</name>
    <name evidence="18" type="synonym">nnrE</name>
    <name evidence="22" type="ORF">AKJ08_2013</name>
</gene>
<dbReference type="EC" id="4.2.1.136" evidence="19"/>
<organism evidence="22 23">
    <name type="scientific">Vulgatibacter incomptus</name>
    <dbReference type="NCBI Taxonomy" id="1391653"/>
    <lineage>
        <taxon>Bacteria</taxon>
        <taxon>Pseudomonadati</taxon>
        <taxon>Myxococcota</taxon>
        <taxon>Myxococcia</taxon>
        <taxon>Myxococcales</taxon>
        <taxon>Cystobacterineae</taxon>
        <taxon>Vulgatibacteraceae</taxon>
        <taxon>Vulgatibacter</taxon>
    </lineage>
</organism>
<evidence type="ECO:0000313" key="23">
    <source>
        <dbReference type="Proteomes" id="UP000055590"/>
    </source>
</evidence>
<feature type="binding site" evidence="17">
    <location>
        <position position="262"/>
    </location>
    <ligand>
        <name>(6S)-NADPHX</name>
        <dbReference type="ChEBI" id="CHEBI:64076"/>
    </ligand>
</feature>
<evidence type="ECO:0000313" key="22">
    <source>
        <dbReference type="EMBL" id="AKU91626.1"/>
    </source>
</evidence>
<comment type="cofactor">
    <cofactor evidence="17">
        <name>Mg(2+)</name>
        <dbReference type="ChEBI" id="CHEBI:18420"/>
    </cofactor>
</comment>
<feature type="binding site" evidence="17">
    <location>
        <position position="382"/>
    </location>
    <ligand>
        <name>(6S)-NADPHX</name>
        <dbReference type="ChEBI" id="CHEBI:64076"/>
    </ligand>
</feature>
<comment type="catalytic activity">
    <reaction evidence="2 18 19">
        <text>(6R)-NADPHX = (6S)-NADPHX</text>
        <dbReference type="Rhea" id="RHEA:32227"/>
        <dbReference type="ChEBI" id="CHEBI:64076"/>
        <dbReference type="ChEBI" id="CHEBI:64077"/>
        <dbReference type="EC" id="5.1.99.6"/>
    </reaction>
</comment>
<evidence type="ECO:0000256" key="11">
    <source>
        <dbReference type="ARBA" id="ARBA00023235"/>
    </source>
</evidence>
<comment type="cofactor">
    <cofactor evidence="18 19">
        <name>K(+)</name>
        <dbReference type="ChEBI" id="CHEBI:29103"/>
    </cofactor>
    <text evidence="18 19">Binds 1 potassium ion per subunit.</text>
</comment>
<dbReference type="EC" id="5.1.99.6" evidence="19"/>
<dbReference type="GO" id="GO:0046872">
    <property type="term" value="F:metal ion binding"/>
    <property type="evidence" value="ECO:0007669"/>
    <property type="project" value="UniProtKB-UniRule"/>
</dbReference>
<evidence type="ECO:0000256" key="2">
    <source>
        <dbReference type="ARBA" id="ARBA00000909"/>
    </source>
</evidence>
<evidence type="ECO:0000256" key="5">
    <source>
        <dbReference type="ARBA" id="ARBA00022723"/>
    </source>
</evidence>
<comment type="subunit">
    <text evidence="17">Homotetramer.</text>
</comment>
<feature type="binding site" evidence="17">
    <location>
        <begin position="419"/>
        <end position="423"/>
    </location>
    <ligand>
        <name>AMP</name>
        <dbReference type="ChEBI" id="CHEBI:456215"/>
    </ligand>
</feature>
<dbReference type="PIRSF" id="PIRSF017184">
    <property type="entry name" value="Nnr"/>
    <property type="match status" value="1"/>
</dbReference>
<evidence type="ECO:0000256" key="7">
    <source>
        <dbReference type="ARBA" id="ARBA00022840"/>
    </source>
</evidence>
<reference evidence="22 23" key="1">
    <citation type="submission" date="2015-08" db="EMBL/GenBank/DDBJ databases">
        <authorList>
            <person name="Babu N.S."/>
            <person name="Beckwith C.J."/>
            <person name="Beseler K.G."/>
            <person name="Brison A."/>
            <person name="Carone J.V."/>
            <person name="Caskin T.P."/>
            <person name="Diamond M."/>
            <person name="Durham M.E."/>
            <person name="Foxe J.M."/>
            <person name="Go M."/>
            <person name="Henderson B.A."/>
            <person name="Jones I.B."/>
            <person name="McGettigan J.A."/>
            <person name="Micheletti S.J."/>
            <person name="Nasrallah M.E."/>
            <person name="Ortiz D."/>
            <person name="Piller C.R."/>
            <person name="Privatt S.R."/>
            <person name="Schneider S.L."/>
            <person name="Sharp S."/>
            <person name="Smith T.C."/>
            <person name="Stanton J.D."/>
            <person name="Ullery H.E."/>
            <person name="Wilson R.J."/>
            <person name="Serrano M.G."/>
            <person name="Buck G."/>
            <person name="Lee V."/>
            <person name="Wang Y."/>
            <person name="Carvalho R."/>
            <person name="Voegtly L."/>
            <person name="Shi R."/>
            <person name="Duckworth R."/>
            <person name="Johnson A."/>
            <person name="Loviza R."/>
            <person name="Walstead R."/>
            <person name="Shah Z."/>
            <person name="Kiflezghi M."/>
            <person name="Wade K."/>
            <person name="Ball S.L."/>
            <person name="Bradley K.W."/>
            <person name="Asai D.J."/>
            <person name="Bowman C.A."/>
            <person name="Russell D.A."/>
            <person name="Pope W.H."/>
            <person name="Jacobs-Sera D."/>
            <person name="Hendrix R.W."/>
            <person name="Hatfull G.F."/>
        </authorList>
    </citation>
    <scope>NUCLEOTIDE SEQUENCE [LARGE SCALE GENOMIC DNA]</scope>
    <source>
        <strain evidence="22 23">DSM 27710</strain>
    </source>
</reference>
<feature type="binding site" evidence="18">
    <location>
        <position position="160"/>
    </location>
    <ligand>
        <name>(6S)-NADPHX</name>
        <dbReference type="ChEBI" id="CHEBI:64076"/>
    </ligand>
</feature>
<feature type="binding site" evidence="17">
    <location>
        <position position="448"/>
    </location>
    <ligand>
        <name>AMP</name>
        <dbReference type="ChEBI" id="CHEBI:456215"/>
    </ligand>
</feature>
<evidence type="ECO:0000256" key="17">
    <source>
        <dbReference type="HAMAP-Rule" id="MF_01965"/>
    </source>
</evidence>
<dbReference type="InterPro" id="IPR000631">
    <property type="entry name" value="CARKD"/>
</dbReference>
<evidence type="ECO:0000256" key="8">
    <source>
        <dbReference type="ARBA" id="ARBA00022857"/>
    </source>
</evidence>
<proteinExistence type="inferred from homology"/>
<dbReference type="KEGG" id="vin:AKJ08_2013"/>
<dbReference type="InterPro" id="IPR004443">
    <property type="entry name" value="YjeF_N_dom"/>
</dbReference>
<dbReference type="RefSeq" id="WP_050725912.1">
    <property type="nucleotide sequence ID" value="NZ_CP012332.1"/>
</dbReference>
<keyword evidence="10 17" id="KW-0520">NAD</keyword>
<keyword evidence="12 17" id="KW-0456">Lyase</keyword>
<evidence type="ECO:0000256" key="15">
    <source>
        <dbReference type="ARBA" id="ARBA00048238"/>
    </source>
</evidence>
<evidence type="ECO:0000256" key="13">
    <source>
        <dbReference type="ARBA" id="ARBA00023268"/>
    </source>
</evidence>
<dbReference type="HAMAP" id="MF_01966">
    <property type="entry name" value="NADHX_epimerase"/>
    <property type="match status" value="1"/>
</dbReference>
<dbReference type="PROSITE" id="PS51385">
    <property type="entry name" value="YJEF_N"/>
    <property type="match status" value="1"/>
</dbReference>
<feature type="binding site" evidence="18">
    <location>
        <position position="58"/>
    </location>
    <ligand>
        <name>K(+)</name>
        <dbReference type="ChEBI" id="CHEBI:29103"/>
    </ligand>
</feature>
<dbReference type="GO" id="GO:0046496">
    <property type="term" value="P:nicotinamide nucleotide metabolic process"/>
    <property type="evidence" value="ECO:0007669"/>
    <property type="project" value="UniProtKB-UniRule"/>
</dbReference>
<dbReference type="PROSITE" id="PS51383">
    <property type="entry name" value="YJEF_C_3"/>
    <property type="match status" value="1"/>
</dbReference>
<dbReference type="NCBIfam" id="TIGR00197">
    <property type="entry name" value="yjeF_nterm"/>
    <property type="match status" value="1"/>
</dbReference>
<evidence type="ECO:0000256" key="18">
    <source>
        <dbReference type="HAMAP-Rule" id="MF_01966"/>
    </source>
</evidence>
<dbReference type="PANTHER" id="PTHR12592">
    <property type="entry name" value="ATP-DEPENDENT (S)-NAD(P)H-HYDRATE DEHYDRATASE FAMILY MEMBER"/>
    <property type="match status" value="1"/>
</dbReference>
<evidence type="ECO:0000256" key="12">
    <source>
        <dbReference type="ARBA" id="ARBA00023239"/>
    </source>
</evidence>
<feature type="binding site" evidence="18">
    <location>
        <begin position="57"/>
        <end position="61"/>
    </location>
    <ligand>
        <name>(6S)-NADPHX</name>
        <dbReference type="ChEBI" id="CHEBI:64076"/>
    </ligand>
</feature>
<keyword evidence="6 17" id="KW-0547">Nucleotide-binding</keyword>